<accession>A0AA41R5V2</accession>
<reference evidence="1" key="1">
    <citation type="submission" date="2022-04" db="EMBL/GenBank/DDBJ databases">
        <title>Desulfatitalea alkaliphila sp. nov., a novel anaerobic sulfate-reducing bacterium isolated from terrestrial mud volcano, Taman Peninsula, Russia.</title>
        <authorList>
            <person name="Khomyakova M.A."/>
            <person name="Merkel A.Y."/>
            <person name="Slobodkin A.I."/>
        </authorList>
    </citation>
    <scope>NUCLEOTIDE SEQUENCE</scope>
    <source>
        <strain evidence="1">M08but</strain>
    </source>
</reference>
<dbReference type="EMBL" id="JALJRB010000015">
    <property type="protein sequence ID" value="MCJ8501650.1"/>
    <property type="molecule type" value="Genomic_DNA"/>
</dbReference>
<name>A0AA41R5V2_9BACT</name>
<comment type="caution">
    <text evidence="1">The sequence shown here is derived from an EMBL/GenBank/DDBJ whole genome shotgun (WGS) entry which is preliminary data.</text>
</comment>
<dbReference type="AlphaFoldDB" id="A0AA41R5V2"/>
<proteinExistence type="predicted"/>
<evidence type="ECO:0000313" key="1">
    <source>
        <dbReference type="EMBL" id="MCJ8501650.1"/>
    </source>
</evidence>
<evidence type="ECO:0000313" key="2">
    <source>
        <dbReference type="Proteomes" id="UP001165427"/>
    </source>
</evidence>
<protein>
    <submittedName>
        <fullName evidence="1">Uncharacterized protein</fullName>
    </submittedName>
</protein>
<organism evidence="1 2">
    <name type="scientific">Desulfatitalea alkaliphila</name>
    <dbReference type="NCBI Taxonomy" id="2929485"/>
    <lineage>
        <taxon>Bacteria</taxon>
        <taxon>Pseudomonadati</taxon>
        <taxon>Thermodesulfobacteriota</taxon>
        <taxon>Desulfobacteria</taxon>
        <taxon>Desulfobacterales</taxon>
        <taxon>Desulfosarcinaceae</taxon>
        <taxon>Desulfatitalea</taxon>
    </lineage>
</organism>
<keyword evidence="2" id="KW-1185">Reference proteome</keyword>
<dbReference type="RefSeq" id="WP_246910097.1">
    <property type="nucleotide sequence ID" value="NZ_JALJRB010000015.1"/>
</dbReference>
<sequence length="156" mass="18297">MAPNKGVLSDSLYSSQTPSVVGMKSMNNFLGICLKGLLLFIRIAFYPIRILCNAIYGYHRPYIVGYAWYSKEEYQKLIDDSDDRLDGIVPTYDLWKKKADKAIYQYQNRGWIVIKVAVEIEELKAWLHNNELLNIGENRQRYVNHRMREFLENAII</sequence>
<gene>
    <name evidence="1" type="ORF">MRX98_13790</name>
</gene>
<dbReference type="Proteomes" id="UP001165427">
    <property type="component" value="Unassembled WGS sequence"/>
</dbReference>